<dbReference type="EMBL" id="AACZ04031701">
    <property type="status" value="NOT_ANNOTATED_CDS"/>
    <property type="molecule type" value="Genomic_DNA"/>
</dbReference>
<evidence type="ECO:0000313" key="2">
    <source>
        <dbReference type="Proteomes" id="UP000002277"/>
    </source>
</evidence>
<dbReference type="Ensembl" id="ENSPTRT00000097050.1">
    <property type="protein sequence ID" value="ENSPTRP00000066225.1"/>
    <property type="gene ID" value="ENSPTRG00000051674.1"/>
</dbReference>
<name>A0A2I3RNK7_PANTR</name>
<evidence type="ECO:0000313" key="3">
    <source>
        <dbReference type="VGNC" id="VGNC:58076"/>
    </source>
</evidence>
<dbReference type="AlphaFoldDB" id="A0A2I3RNK7"/>
<sequence>MLREEAAQKRKGKEPGMALPQVESHFVTQAGVQWCDPGSLQPLPPRYLFQTHDEGGLVNRARQYRSDPHRDIAKTS</sequence>
<protein>
    <submittedName>
        <fullName evidence="1">Zinc finger protein 611</fullName>
    </submittedName>
</protein>
<evidence type="ECO:0000313" key="1">
    <source>
        <dbReference type="Ensembl" id="ENSPTRP00000066225.1"/>
    </source>
</evidence>
<accession>A0A2I3RNK7</accession>
<reference evidence="1" key="3">
    <citation type="submission" date="2025-09" db="UniProtKB">
        <authorList>
            <consortium name="Ensembl"/>
        </authorList>
    </citation>
    <scope>IDENTIFICATION</scope>
</reference>
<accession>A0A2J8Q7A5</accession>
<dbReference type="GeneTree" id="ENSGT00940000164431"/>
<dbReference type="Bgee" id="ENSPTRG00000051674">
    <property type="expression patterns" value="Expressed in adult mammalian kidney and 21 other cell types or tissues"/>
</dbReference>
<dbReference type="Proteomes" id="UP000002277">
    <property type="component" value="Chromosome 19"/>
</dbReference>
<dbReference type="VGNC" id="VGNC:58076">
    <property type="gene designation" value="ZNF611"/>
</dbReference>
<reference evidence="1 2" key="1">
    <citation type="journal article" date="2005" name="Nature">
        <title>Initial sequence of the chimpanzee genome and comparison with the human genome.</title>
        <authorList>
            <consortium name="Chimpanzee sequencing and analysis consortium"/>
        </authorList>
    </citation>
    <scope>NUCLEOTIDE SEQUENCE [LARGE SCALE GENOMIC DNA]</scope>
</reference>
<reference evidence="1" key="2">
    <citation type="submission" date="2025-08" db="UniProtKB">
        <authorList>
            <consortium name="Ensembl"/>
        </authorList>
    </citation>
    <scope>IDENTIFICATION</scope>
</reference>
<organism evidence="1 2">
    <name type="scientific">Pan troglodytes</name>
    <name type="common">Chimpanzee</name>
    <dbReference type="NCBI Taxonomy" id="9598"/>
    <lineage>
        <taxon>Eukaryota</taxon>
        <taxon>Metazoa</taxon>
        <taxon>Chordata</taxon>
        <taxon>Craniata</taxon>
        <taxon>Vertebrata</taxon>
        <taxon>Euteleostomi</taxon>
        <taxon>Mammalia</taxon>
        <taxon>Eutheria</taxon>
        <taxon>Euarchontoglires</taxon>
        <taxon>Primates</taxon>
        <taxon>Haplorrhini</taxon>
        <taxon>Catarrhini</taxon>
        <taxon>Hominidae</taxon>
        <taxon>Pan</taxon>
    </lineage>
</organism>
<gene>
    <name evidence="1 3" type="primary">ZNF611</name>
</gene>
<proteinExistence type="predicted"/>
<keyword evidence="2" id="KW-1185">Reference proteome</keyword>